<dbReference type="Proteomes" id="UP001141327">
    <property type="component" value="Unassembled WGS sequence"/>
</dbReference>
<feature type="region of interest" description="Disordered" evidence="5">
    <location>
        <begin position="695"/>
        <end position="725"/>
    </location>
</feature>
<keyword evidence="2" id="KW-0238">DNA-binding</keyword>
<comment type="caution">
    <text evidence="7">The sequence shown here is derived from an EMBL/GenBank/DDBJ whole genome shotgun (WGS) entry which is preliminary data.</text>
</comment>
<evidence type="ECO:0000256" key="4">
    <source>
        <dbReference type="ARBA" id="ARBA00023242"/>
    </source>
</evidence>
<sequence>MGRTKIQITLADLEPLFQFPIKEAADRLHMSKTTLKQRCRELHLPSWPFKRKYGKGSADEDGPEKKSAPEQLSPMEVPEHKGAFPQAESGMPPAPSQQSSGMHPEQQPLPPPPPPHLGDTPSFPAHSFAPLPRCVEGMLPPSSDGPFLLTSGGVPYMSLAAPEMPRYPQQVYGNPQSGFSLPPPTLAAPPPLGGGRLPDPAAPLHQQLLIPLTQCVSLPQFNPQYGGMLTPSPAGLTSWVSVDPASTMMRRVAPMGMGIPPQPYPPMMGLQAPPPAARLHPPPALTALAAATTPPASPSLPEPVPTPSSSGGGRREDALSESSFFVSPSEDSGPQPPAASASASASGQSPAAYDTPLGTSSSSNLAPLSGSVDDFFGRLPSSNSLSGLVESPGGPLSNTRPSGEFGWGMGGSIAPIPEHHPARLACRGPAIPEPPAASQHVPAPARPRTHPSRRQRHHHPATTPATAHLPSAASEDSFISEGSSFTETNASAGFLKRSRMGSVSSALALSTEWHEDGGVASPAGEPPVVSAAAAAAAADAASGAQGGRRYQRHPHLHRADQPAQPPQGDADFKAVPPPSSSPPPPSPPQPSSSVIISIMDEINQQQQQQQQQQQHPHMRASASTSPSAAPLPSTRPPLPAAATGLPPRPDQLLLPPSYGSIPPYGQPMGLATSAPLPQIRLTPPPMALSLQELFNMQGGGNTYPPPPPAVPAGPPASQAPAPMSR</sequence>
<organism evidence="7 8">
    <name type="scientific">Paratrimastix pyriformis</name>
    <dbReference type="NCBI Taxonomy" id="342808"/>
    <lineage>
        <taxon>Eukaryota</taxon>
        <taxon>Metamonada</taxon>
        <taxon>Preaxostyla</taxon>
        <taxon>Paratrimastigidae</taxon>
        <taxon>Paratrimastix</taxon>
    </lineage>
</organism>
<gene>
    <name evidence="7" type="ORF">PAPYR_5871</name>
</gene>
<dbReference type="EMBL" id="JAPMOS010000029">
    <property type="protein sequence ID" value="KAJ4458475.1"/>
    <property type="molecule type" value="Genomic_DNA"/>
</dbReference>
<feature type="compositionally biased region" description="Low complexity" evidence="5">
    <location>
        <begin position="604"/>
        <end position="632"/>
    </location>
</feature>
<feature type="compositionally biased region" description="Pro residues" evidence="5">
    <location>
        <begin position="575"/>
        <end position="590"/>
    </location>
</feature>
<feature type="compositionally biased region" description="Basic residues" evidence="5">
    <location>
        <begin position="447"/>
        <end position="460"/>
    </location>
</feature>
<proteinExistence type="predicted"/>
<feature type="compositionally biased region" description="Low complexity" evidence="5">
    <location>
        <begin position="360"/>
        <end position="371"/>
    </location>
</feature>
<dbReference type="Pfam" id="PF02042">
    <property type="entry name" value="RWP-RK"/>
    <property type="match status" value="1"/>
</dbReference>
<name>A0ABQ8UP23_9EUKA</name>
<evidence type="ECO:0000256" key="1">
    <source>
        <dbReference type="ARBA" id="ARBA00023015"/>
    </source>
</evidence>
<feature type="compositionally biased region" description="Pro residues" evidence="5">
    <location>
        <begin position="107"/>
        <end position="116"/>
    </location>
</feature>
<feature type="region of interest" description="Disordered" evidence="5">
    <location>
        <begin position="291"/>
        <end position="483"/>
    </location>
</feature>
<feature type="region of interest" description="Disordered" evidence="5">
    <location>
        <begin position="516"/>
        <end position="666"/>
    </location>
</feature>
<keyword evidence="3" id="KW-0804">Transcription</keyword>
<keyword evidence="1" id="KW-0805">Transcription regulation</keyword>
<dbReference type="PROSITE" id="PS51519">
    <property type="entry name" value="RWP_RK"/>
    <property type="match status" value="1"/>
</dbReference>
<evidence type="ECO:0000259" key="6">
    <source>
        <dbReference type="PROSITE" id="PS51519"/>
    </source>
</evidence>
<feature type="region of interest" description="Disordered" evidence="5">
    <location>
        <begin position="49"/>
        <end position="129"/>
    </location>
</feature>
<feature type="compositionally biased region" description="Low complexity" evidence="5">
    <location>
        <begin position="518"/>
        <end position="543"/>
    </location>
</feature>
<feature type="compositionally biased region" description="Low complexity" evidence="5">
    <location>
        <begin position="715"/>
        <end position="725"/>
    </location>
</feature>
<reference evidence="7" key="1">
    <citation type="journal article" date="2022" name="bioRxiv">
        <title>Genomics of Preaxostyla Flagellates Illuminates Evolutionary Transitions and the Path Towards Mitochondrial Loss.</title>
        <authorList>
            <person name="Novak L.V.F."/>
            <person name="Treitli S.C."/>
            <person name="Pyrih J."/>
            <person name="Halakuc P."/>
            <person name="Pipaliya S.V."/>
            <person name="Vacek V."/>
            <person name="Brzon O."/>
            <person name="Soukal P."/>
            <person name="Eme L."/>
            <person name="Dacks J.B."/>
            <person name="Karnkowska A."/>
            <person name="Elias M."/>
            <person name="Hampl V."/>
        </authorList>
    </citation>
    <scope>NUCLEOTIDE SEQUENCE</scope>
    <source>
        <strain evidence="7">RCP-MX</strain>
    </source>
</reference>
<evidence type="ECO:0000313" key="7">
    <source>
        <dbReference type="EMBL" id="KAJ4458475.1"/>
    </source>
</evidence>
<feature type="compositionally biased region" description="Low complexity" evidence="5">
    <location>
        <begin position="338"/>
        <end position="352"/>
    </location>
</feature>
<dbReference type="InterPro" id="IPR003035">
    <property type="entry name" value="RWP-RK_dom"/>
</dbReference>
<feature type="compositionally biased region" description="Pro residues" evidence="5">
    <location>
        <begin position="703"/>
        <end position="714"/>
    </location>
</feature>
<evidence type="ECO:0000256" key="3">
    <source>
        <dbReference type="ARBA" id="ARBA00023163"/>
    </source>
</evidence>
<accession>A0ABQ8UP23</accession>
<keyword evidence="4" id="KW-0539">Nucleus</keyword>
<feature type="compositionally biased region" description="Low complexity" evidence="5">
    <location>
        <begin position="640"/>
        <end position="656"/>
    </location>
</feature>
<feature type="domain" description="RWP-RK" evidence="6">
    <location>
        <begin position="1"/>
        <end position="76"/>
    </location>
</feature>
<evidence type="ECO:0000313" key="8">
    <source>
        <dbReference type="Proteomes" id="UP001141327"/>
    </source>
</evidence>
<feature type="compositionally biased region" description="Polar residues" evidence="5">
    <location>
        <begin position="320"/>
        <end position="330"/>
    </location>
</feature>
<feature type="compositionally biased region" description="Pro residues" evidence="5">
    <location>
        <begin position="295"/>
        <end position="306"/>
    </location>
</feature>
<protein>
    <recommendedName>
        <fullName evidence="6">RWP-RK domain-containing protein</fullName>
    </recommendedName>
</protein>
<keyword evidence="8" id="KW-1185">Reference proteome</keyword>
<feature type="compositionally biased region" description="Low complexity" evidence="5">
    <location>
        <begin position="461"/>
        <end position="474"/>
    </location>
</feature>
<evidence type="ECO:0000256" key="5">
    <source>
        <dbReference type="SAM" id="MobiDB-lite"/>
    </source>
</evidence>
<evidence type="ECO:0000256" key="2">
    <source>
        <dbReference type="ARBA" id="ARBA00023125"/>
    </source>
</evidence>